<dbReference type="SUPFAM" id="SSF54236">
    <property type="entry name" value="Ubiquitin-like"/>
    <property type="match status" value="1"/>
</dbReference>
<name>A0AAN6XNF3_9PEZI</name>
<dbReference type="Gene3D" id="3.10.20.90">
    <property type="entry name" value="Phosphatidylinositol 3-kinase Catalytic Subunit, Chain A, domain 1"/>
    <property type="match status" value="1"/>
</dbReference>
<sequence>MAKLISWQWNIEADGVNVASPCSSGDLGQDYFVISGQVKGQVWVDGVEVRKMMKDKHSRLVRQFVALSPGTGHSLQAQLSIPNSPPSIKINVFAGLEKTMEIYAEIPATGTITLSVYRRTTISELEDEIRSNMHVSLGFFEIIFEGRTLETYRKLTLRDYGIGPYATVSIRPIDRFVGLLGDCAKIRLPYLVIKRGDLEVGPGGLIEQALGEDNGDYEWEIRPMKQLKIRIISPDSYRSITGSDPRSPQPSLERVAKIEPGQRNTENESLEIMSIAEHQDAAPATVAFRDGDQIMLMDYAVKIVRRTSSPENDEDTRSEHSFNNNAVKEDEKLLRGWLQLLSSHTFTFKTRLITTQHTTQQTTDTTDTMVNFTLPTLALLAMTPVIGAVAVPATTSAPSSASELAQQPTERFSFAQWVDDIIANRPHLSPAEAIEAFERTVLNATDGDALAKRAPRCNNIPGGEVPAPHAVECINHLAGRGSTPCVVTIKSRFATFGDAEIWGVGAGRATHSSSCEHVARAGGMIMDACWRADNTVQGDEFAWGNGNIDVHIVKKGLFTL</sequence>
<reference evidence="2" key="1">
    <citation type="journal article" date="2023" name="Mol. Phylogenet. Evol.">
        <title>Genome-scale phylogeny and comparative genomics of the fungal order Sordariales.</title>
        <authorList>
            <person name="Hensen N."/>
            <person name="Bonometti L."/>
            <person name="Westerberg I."/>
            <person name="Brannstrom I.O."/>
            <person name="Guillou S."/>
            <person name="Cros-Aarteil S."/>
            <person name="Calhoun S."/>
            <person name="Haridas S."/>
            <person name="Kuo A."/>
            <person name="Mondo S."/>
            <person name="Pangilinan J."/>
            <person name="Riley R."/>
            <person name="LaButti K."/>
            <person name="Andreopoulos B."/>
            <person name="Lipzen A."/>
            <person name="Chen C."/>
            <person name="Yan M."/>
            <person name="Daum C."/>
            <person name="Ng V."/>
            <person name="Clum A."/>
            <person name="Steindorff A."/>
            <person name="Ohm R.A."/>
            <person name="Martin F."/>
            <person name="Silar P."/>
            <person name="Natvig D.O."/>
            <person name="Lalanne C."/>
            <person name="Gautier V."/>
            <person name="Ament-Velasquez S.L."/>
            <person name="Kruys A."/>
            <person name="Hutchinson M.I."/>
            <person name="Powell A.J."/>
            <person name="Barry K."/>
            <person name="Miller A.N."/>
            <person name="Grigoriev I.V."/>
            <person name="Debuchy R."/>
            <person name="Gladieux P."/>
            <person name="Hiltunen Thoren M."/>
            <person name="Johannesson H."/>
        </authorList>
    </citation>
    <scope>NUCLEOTIDE SEQUENCE</scope>
    <source>
        <strain evidence="2">CBS 315.58</strain>
    </source>
</reference>
<dbReference type="PANTHER" id="PTHR39603">
    <property type="entry name" value="CYANOVIRIN-N DOMAIN-CONTAINING PROTEIN"/>
    <property type="match status" value="1"/>
</dbReference>
<reference evidence="2" key="2">
    <citation type="submission" date="2023-05" db="EMBL/GenBank/DDBJ databases">
        <authorList>
            <consortium name="Lawrence Berkeley National Laboratory"/>
            <person name="Steindorff A."/>
            <person name="Hensen N."/>
            <person name="Bonometti L."/>
            <person name="Westerberg I."/>
            <person name="Brannstrom I.O."/>
            <person name="Guillou S."/>
            <person name="Cros-Aarteil S."/>
            <person name="Calhoun S."/>
            <person name="Haridas S."/>
            <person name="Kuo A."/>
            <person name="Mondo S."/>
            <person name="Pangilinan J."/>
            <person name="Riley R."/>
            <person name="Labutti K."/>
            <person name="Andreopoulos B."/>
            <person name="Lipzen A."/>
            <person name="Chen C."/>
            <person name="Yanf M."/>
            <person name="Daum C."/>
            <person name="Ng V."/>
            <person name="Clum A."/>
            <person name="Ohm R."/>
            <person name="Martin F."/>
            <person name="Silar P."/>
            <person name="Natvig D."/>
            <person name="Lalanne C."/>
            <person name="Gautier V."/>
            <person name="Ament-Velasquez S.L."/>
            <person name="Kruys A."/>
            <person name="Hutchinson M.I."/>
            <person name="Powell A.J."/>
            <person name="Barry K."/>
            <person name="Miller A.N."/>
            <person name="Grigoriev I.V."/>
            <person name="Debuchy R."/>
            <person name="Gladieux P."/>
            <person name="Thoren M.H."/>
            <person name="Johannesson H."/>
        </authorList>
    </citation>
    <scope>NUCLEOTIDE SEQUENCE</scope>
    <source>
        <strain evidence="2">CBS 315.58</strain>
    </source>
</reference>
<dbReference type="CDD" id="cd17039">
    <property type="entry name" value="Ubl_ubiquitin_like"/>
    <property type="match status" value="1"/>
</dbReference>
<keyword evidence="3" id="KW-1185">Reference proteome</keyword>
<dbReference type="InterPro" id="IPR029071">
    <property type="entry name" value="Ubiquitin-like_domsf"/>
</dbReference>
<proteinExistence type="predicted"/>
<gene>
    <name evidence="2" type="ORF">QBC40DRAFT_293742</name>
</gene>
<dbReference type="EMBL" id="MU863888">
    <property type="protein sequence ID" value="KAK4203625.1"/>
    <property type="molecule type" value="Genomic_DNA"/>
</dbReference>
<dbReference type="PANTHER" id="PTHR39603:SF1">
    <property type="entry name" value="CYANOVIRIN-N DOMAIN-CONTAINING PROTEIN"/>
    <property type="match status" value="1"/>
</dbReference>
<dbReference type="PROSITE" id="PS50053">
    <property type="entry name" value="UBIQUITIN_2"/>
    <property type="match status" value="1"/>
</dbReference>
<accession>A0AAN6XNF3</accession>
<dbReference type="Proteomes" id="UP001303160">
    <property type="component" value="Unassembled WGS sequence"/>
</dbReference>
<evidence type="ECO:0000313" key="2">
    <source>
        <dbReference type="EMBL" id="KAK4203625.1"/>
    </source>
</evidence>
<protein>
    <recommendedName>
        <fullName evidence="1">Ubiquitin-like domain-containing protein</fullName>
    </recommendedName>
</protein>
<comment type="caution">
    <text evidence="2">The sequence shown here is derived from an EMBL/GenBank/DDBJ whole genome shotgun (WGS) entry which is preliminary data.</text>
</comment>
<evidence type="ECO:0000259" key="1">
    <source>
        <dbReference type="PROSITE" id="PS50053"/>
    </source>
</evidence>
<evidence type="ECO:0000313" key="3">
    <source>
        <dbReference type="Proteomes" id="UP001303160"/>
    </source>
</evidence>
<organism evidence="2 3">
    <name type="scientific">Triangularia verruculosa</name>
    <dbReference type="NCBI Taxonomy" id="2587418"/>
    <lineage>
        <taxon>Eukaryota</taxon>
        <taxon>Fungi</taxon>
        <taxon>Dikarya</taxon>
        <taxon>Ascomycota</taxon>
        <taxon>Pezizomycotina</taxon>
        <taxon>Sordariomycetes</taxon>
        <taxon>Sordariomycetidae</taxon>
        <taxon>Sordariales</taxon>
        <taxon>Podosporaceae</taxon>
        <taxon>Triangularia</taxon>
    </lineage>
</organism>
<dbReference type="AlphaFoldDB" id="A0AAN6XNF3"/>
<dbReference type="InterPro" id="IPR000626">
    <property type="entry name" value="Ubiquitin-like_dom"/>
</dbReference>
<feature type="domain" description="Ubiquitin-like" evidence="1">
    <location>
        <begin position="100"/>
        <end position="170"/>
    </location>
</feature>